<dbReference type="AlphaFoldDB" id="A0A558AK07"/>
<reference evidence="4 5" key="1">
    <citation type="submission" date="2019-07" db="EMBL/GenBank/DDBJ databases">
        <title>New species of Amycolatopsis and Streptomyces.</title>
        <authorList>
            <person name="Duangmal K."/>
            <person name="Teo W.F.A."/>
            <person name="Lipun K."/>
        </authorList>
    </citation>
    <scope>NUCLEOTIDE SEQUENCE [LARGE SCALE GENOMIC DNA]</scope>
    <source>
        <strain evidence="4 5">JCM 30562</strain>
    </source>
</reference>
<dbReference type="OrthoDB" id="1669699at2"/>
<dbReference type="Proteomes" id="UP000318578">
    <property type="component" value="Unassembled WGS sequence"/>
</dbReference>
<comment type="caution">
    <text evidence="4">The sequence shown here is derived from an EMBL/GenBank/DDBJ whole genome shotgun (WGS) entry which is preliminary data.</text>
</comment>
<dbReference type="Gene3D" id="1.10.357.10">
    <property type="entry name" value="Tetracycline Repressor, domain 2"/>
    <property type="match status" value="1"/>
</dbReference>
<dbReference type="InterPro" id="IPR041490">
    <property type="entry name" value="KstR2_TetR_C"/>
</dbReference>
<dbReference type="PRINTS" id="PR00455">
    <property type="entry name" value="HTHTETR"/>
</dbReference>
<dbReference type="EMBL" id="VJZA01000006">
    <property type="protein sequence ID" value="TVT24605.1"/>
    <property type="molecule type" value="Genomic_DNA"/>
</dbReference>
<organism evidence="4 5">
    <name type="scientific">Amycolatopsis acidiphila</name>
    <dbReference type="NCBI Taxonomy" id="715473"/>
    <lineage>
        <taxon>Bacteria</taxon>
        <taxon>Bacillati</taxon>
        <taxon>Actinomycetota</taxon>
        <taxon>Actinomycetes</taxon>
        <taxon>Pseudonocardiales</taxon>
        <taxon>Pseudonocardiaceae</taxon>
        <taxon>Amycolatopsis</taxon>
    </lineage>
</organism>
<dbReference type="GO" id="GO:0003700">
    <property type="term" value="F:DNA-binding transcription factor activity"/>
    <property type="evidence" value="ECO:0007669"/>
    <property type="project" value="TreeGrafter"/>
</dbReference>
<protein>
    <submittedName>
        <fullName evidence="4">TetR/AcrR family transcriptional regulator</fullName>
    </submittedName>
</protein>
<proteinExistence type="predicted"/>
<evidence type="ECO:0000259" key="3">
    <source>
        <dbReference type="PROSITE" id="PS50977"/>
    </source>
</evidence>
<evidence type="ECO:0000256" key="2">
    <source>
        <dbReference type="PROSITE-ProRule" id="PRU00335"/>
    </source>
</evidence>
<dbReference type="InterPro" id="IPR001647">
    <property type="entry name" value="HTH_TetR"/>
</dbReference>
<dbReference type="Pfam" id="PF00440">
    <property type="entry name" value="TetR_N"/>
    <property type="match status" value="1"/>
</dbReference>
<dbReference type="PANTHER" id="PTHR30055">
    <property type="entry name" value="HTH-TYPE TRANSCRIPTIONAL REGULATOR RUTR"/>
    <property type="match status" value="1"/>
</dbReference>
<sequence length="203" mass="21479">MNERSPTLIPDTGRGNQAAILNAALEAFGEKGFYGASMRDVARGAGTSLSNLYNYFPAKADLLAALLRMANDELLSRIQAAVDGAGRRASDRLRAAVVAHVGFVVDHQVASLVALSEIRYLTGVARKRVVAARDSTQGLYEEIVAAGSASGEFATPYPDDAARNIVSMCAAIATWYHPGGRLTPEQLAGQHAHYALALLQGPL</sequence>
<evidence type="ECO:0000313" key="4">
    <source>
        <dbReference type="EMBL" id="TVT24605.1"/>
    </source>
</evidence>
<feature type="domain" description="HTH tetR-type" evidence="3">
    <location>
        <begin position="14"/>
        <end position="74"/>
    </location>
</feature>
<keyword evidence="5" id="KW-1185">Reference proteome</keyword>
<dbReference type="InterPro" id="IPR050109">
    <property type="entry name" value="HTH-type_TetR-like_transc_reg"/>
</dbReference>
<dbReference type="GO" id="GO:0000976">
    <property type="term" value="F:transcription cis-regulatory region binding"/>
    <property type="evidence" value="ECO:0007669"/>
    <property type="project" value="TreeGrafter"/>
</dbReference>
<dbReference type="Gene3D" id="1.10.10.60">
    <property type="entry name" value="Homeodomain-like"/>
    <property type="match status" value="1"/>
</dbReference>
<dbReference type="PANTHER" id="PTHR30055:SF237">
    <property type="entry name" value="TRANSCRIPTIONAL REPRESSOR MCE3R"/>
    <property type="match status" value="1"/>
</dbReference>
<dbReference type="InterPro" id="IPR036271">
    <property type="entry name" value="Tet_transcr_reg_TetR-rel_C_sf"/>
</dbReference>
<keyword evidence="1 2" id="KW-0238">DNA-binding</keyword>
<feature type="DNA-binding region" description="H-T-H motif" evidence="2">
    <location>
        <begin position="37"/>
        <end position="56"/>
    </location>
</feature>
<accession>A0A558AK07</accession>
<gene>
    <name evidence="4" type="ORF">FNH06_06460</name>
</gene>
<dbReference type="RefSeq" id="WP_144635115.1">
    <property type="nucleotide sequence ID" value="NZ_BNAX01000009.1"/>
</dbReference>
<evidence type="ECO:0000256" key="1">
    <source>
        <dbReference type="ARBA" id="ARBA00023125"/>
    </source>
</evidence>
<name>A0A558AK07_9PSEU</name>
<dbReference type="SUPFAM" id="SSF48498">
    <property type="entry name" value="Tetracyclin repressor-like, C-terminal domain"/>
    <property type="match status" value="1"/>
</dbReference>
<dbReference type="PROSITE" id="PS50977">
    <property type="entry name" value="HTH_TETR_2"/>
    <property type="match status" value="1"/>
</dbReference>
<dbReference type="Pfam" id="PF17932">
    <property type="entry name" value="TetR_C_24"/>
    <property type="match status" value="1"/>
</dbReference>
<dbReference type="InterPro" id="IPR009057">
    <property type="entry name" value="Homeodomain-like_sf"/>
</dbReference>
<evidence type="ECO:0000313" key="5">
    <source>
        <dbReference type="Proteomes" id="UP000318578"/>
    </source>
</evidence>
<dbReference type="SUPFAM" id="SSF46689">
    <property type="entry name" value="Homeodomain-like"/>
    <property type="match status" value="1"/>
</dbReference>